<evidence type="ECO:0000256" key="1">
    <source>
        <dbReference type="SAM" id="SignalP"/>
    </source>
</evidence>
<dbReference type="RefSeq" id="WP_153137633.1">
    <property type="nucleotide sequence ID" value="NZ_VZAP01000052.1"/>
</dbReference>
<name>A0AA90VIG7_9BACT</name>
<dbReference type="Proteomes" id="UP000421283">
    <property type="component" value="Unassembled WGS sequence"/>
</dbReference>
<comment type="caution">
    <text evidence="3">The sequence shown here is derived from an EMBL/GenBank/DDBJ whole genome shotgun (WGS) entry which is preliminary data.</text>
</comment>
<keyword evidence="1" id="KW-0732">Signal</keyword>
<evidence type="ECO:0000313" key="4">
    <source>
        <dbReference type="Proteomes" id="UP000421283"/>
    </source>
</evidence>
<protein>
    <submittedName>
        <fullName evidence="3">BACON domain-containing protein</fullName>
    </submittedName>
</protein>
<sequence length="367" mass="39795">MRLSRIYYLLLVVIGSLALASCDDDDKVVDEGLKVLSAETSFGANGGEHEISVNKDVVKAYAADDWLAVNAQGSKVTISTQANVSNESRHTTLVVKSSETDSTIVNVSQLGSIFVLEGLPSGIAASDAAVSYTYSMKHNLPVEVSSSADWIKVSVTDDSFKVDLEKNETGRFRSGSFTYSSGNIKNTINVSQSEFARDFEGMYYLAYTSNEGTQAAISAKFVKDTEGNYALDLPQLGLSVPVAFDESTFKLSIYAGYNLGVFQKYNTVSILGDSKAGYLVWNSAVSFTAGFQYSDEEGTYAEFEDNGSWSGYNVDYLAIGAYDGDELTNDSYLGNFLTMLNPYLLKIDASGARKKMNVATPKLSIMK</sequence>
<feature type="domain" description="BACON" evidence="2">
    <location>
        <begin position="61"/>
        <end position="109"/>
    </location>
</feature>
<reference evidence="4" key="1">
    <citation type="submission" date="2019-09" db="EMBL/GenBank/DDBJ databases">
        <title>Distinct polysaccharide growth profiles of human intestinal Prevotella copri isolates.</title>
        <authorList>
            <person name="Fehlner-Peach H."/>
            <person name="Magnabosco C."/>
            <person name="Raghavan V."/>
            <person name="Scher J.U."/>
            <person name="Tett A."/>
            <person name="Cox L.M."/>
            <person name="Gottsegen C."/>
            <person name="Watters A."/>
            <person name="Wiltshire- Gordon J.D."/>
            <person name="Segata N."/>
            <person name="Bonneau R."/>
            <person name="Littman D.R."/>
        </authorList>
    </citation>
    <scope>NUCLEOTIDE SEQUENCE [LARGE SCALE GENOMIC DNA]</scope>
    <source>
        <strain evidence="4">iAU3127</strain>
    </source>
</reference>
<dbReference type="Gene3D" id="2.60.40.10">
    <property type="entry name" value="Immunoglobulins"/>
    <property type="match status" value="2"/>
</dbReference>
<dbReference type="PROSITE" id="PS51257">
    <property type="entry name" value="PROKAR_LIPOPROTEIN"/>
    <property type="match status" value="1"/>
</dbReference>
<dbReference type="AlphaFoldDB" id="A0AA90VIG7"/>
<dbReference type="Pfam" id="PF13004">
    <property type="entry name" value="BACON"/>
    <property type="match status" value="2"/>
</dbReference>
<dbReference type="CDD" id="cd14948">
    <property type="entry name" value="BACON"/>
    <property type="match status" value="2"/>
</dbReference>
<dbReference type="InterPro" id="IPR013783">
    <property type="entry name" value="Ig-like_fold"/>
</dbReference>
<gene>
    <name evidence="3" type="ORF">F7D31_04215</name>
</gene>
<evidence type="ECO:0000259" key="2">
    <source>
        <dbReference type="Pfam" id="PF13004"/>
    </source>
</evidence>
<accession>A0AA90VIG7</accession>
<proteinExistence type="predicted"/>
<organism evidence="3 4">
    <name type="scientific">Segatella copri</name>
    <dbReference type="NCBI Taxonomy" id="165179"/>
    <lineage>
        <taxon>Bacteria</taxon>
        <taxon>Pseudomonadati</taxon>
        <taxon>Bacteroidota</taxon>
        <taxon>Bacteroidia</taxon>
        <taxon>Bacteroidales</taxon>
        <taxon>Prevotellaceae</taxon>
        <taxon>Segatella</taxon>
    </lineage>
</organism>
<dbReference type="InterPro" id="IPR024361">
    <property type="entry name" value="BACON"/>
</dbReference>
<feature type="chain" id="PRO_5041671939" evidence="1">
    <location>
        <begin position="21"/>
        <end position="367"/>
    </location>
</feature>
<feature type="domain" description="BACON" evidence="2">
    <location>
        <begin position="144"/>
        <end position="192"/>
    </location>
</feature>
<evidence type="ECO:0000313" key="3">
    <source>
        <dbReference type="EMBL" id="MQO91880.1"/>
    </source>
</evidence>
<feature type="signal peptide" evidence="1">
    <location>
        <begin position="1"/>
        <end position="20"/>
    </location>
</feature>
<dbReference type="EMBL" id="VZAP01000052">
    <property type="protein sequence ID" value="MQO91880.1"/>
    <property type="molecule type" value="Genomic_DNA"/>
</dbReference>